<dbReference type="Proteomes" id="UP000271320">
    <property type="component" value="Unassembled WGS sequence"/>
</dbReference>
<gene>
    <name evidence="2" type="ORF">EA752_11510</name>
</gene>
<name>A0A1C2UE75_ACIPI</name>
<dbReference type="RefSeq" id="WP_017386404.1">
    <property type="nucleotide sequence ID" value="NZ_BBTQ01000007.1"/>
</dbReference>
<evidence type="ECO:0000259" key="1">
    <source>
        <dbReference type="Pfam" id="PF07791"/>
    </source>
</evidence>
<sequence>MTYYEMKADFYEFPHQYFITEIVGFDNPRAQIDWDEFLLENSVNKGKKYIAIIDSGNQEVDFTTTFYGFCVISHRFKLLLEEYRLTDCMVVPLEFNKQLSQQFYLLIDPLRYDCVDETNSDFQKFIENDPVRPDLAGHYRAFFKLIIDAEKTENADFFRIDKENATIIVSQNIKDIYETNHLTGACFTKVTVGQ</sequence>
<evidence type="ECO:0000313" key="2">
    <source>
        <dbReference type="EMBL" id="RSO58960.1"/>
    </source>
</evidence>
<dbReference type="InterPro" id="IPR012433">
    <property type="entry name" value="Imm11"/>
</dbReference>
<comment type="caution">
    <text evidence="2">The sequence shown here is derived from an EMBL/GenBank/DDBJ whole genome shotgun (WGS) entry which is preliminary data.</text>
</comment>
<reference evidence="2 3" key="1">
    <citation type="submission" date="2018-10" db="EMBL/GenBank/DDBJ databases">
        <title>GWAS and RNA-Seq identify cryptic mechanisms of antimicrobial resistance in Acinetobacter baumannii.</title>
        <authorList>
            <person name="Sahl J.W."/>
        </authorList>
    </citation>
    <scope>NUCLEOTIDE SEQUENCE [LARGE SCALE GENOMIC DNA]</scope>
    <source>
        <strain evidence="2 3">TG41884</strain>
    </source>
</reference>
<organism evidence="2 3">
    <name type="scientific">Acinetobacter pittii</name>
    <name type="common">Acinetobacter genomosp. 3</name>
    <dbReference type="NCBI Taxonomy" id="48296"/>
    <lineage>
        <taxon>Bacteria</taxon>
        <taxon>Pseudomonadati</taxon>
        <taxon>Pseudomonadota</taxon>
        <taxon>Gammaproteobacteria</taxon>
        <taxon>Moraxellales</taxon>
        <taxon>Moraxellaceae</taxon>
        <taxon>Acinetobacter</taxon>
        <taxon>Acinetobacter calcoaceticus/baumannii complex</taxon>
    </lineage>
</organism>
<accession>A0A1C2UE75</accession>
<proteinExistence type="predicted"/>
<dbReference type="EMBL" id="RFEW01000008">
    <property type="protein sequence ID" value="RSO58960.1"/>
    <property type="molecule type" value="Genomic_DNA"/>
</dbReference>
<evidence type="ECO:0000313" key="3">
    <source>
        <dbReference type="Proteomes" id="UP000271320"/>
    </source>
</evidence>
<dbReference type="Pfam" id="PF07791">
    <property type="entry name" value="Imm11"/>
    <property type="match status" value="1"/>
</dbReference>
<feature type="domain" description="Immunity MXAN-0049 protein" evidence="1">
    <location>
        <begin position="58"/>
        <end position="190"/>
    </location>
</feature>
<dbReference type="AlphaFoldDB" id="A0A1C2UE75"/>
<protein>
    <recommendedName>
        <fullName evidence="1">Immunity MXAN-0049 protein domain-containing protein</fullName>
    </recommendedName>
</protein>